<comment type="caution">
    <text evidence="3">The sequence shown here is derived from an EMBL/GenBank/DDBJ whole genome shotgun (WGS) entry which is preliminary data.</text>
</comment>
<evidence type="ECO:0000313" key="3">
    <source>
        <dbReference type="EMBL" id="MDD7963305.1"/>
    </source>
</evidence>
<organism evidence="3 4">
    <name type="scientific">Microbacterium thalli</name>
    <dbReference type="NCBI Taxonomy" id="3027921"/>
    <lineage>
        <taxon>Bacteria</taxon>
        <taxon>Bacillati</taxon>
        <taxon>Actinomycetota</taxon>
        <taxon>Actinomycetes</taxon>
        <taxon>Micrococcales</taxon>
        <taxon>Microbacteriaceae</taxon>
        <taxon>Microbacterium</taxon>
    </lineage>
</organism>
<evidence type="ECO:0000259" key="2">
    <source>
        <dbReference type="Pfam" id="PF10145"/>
    </source>
</evidence>
<accession>A0ABT5SLF7</accession>
<dbReference type="InterPro" id="IPR010090">
    <property type="entry name" value="Phage_tape_meas"/>
</dbReference>
<keyword evidence="1" id="KW-0175">Coiled coil</keyword>
<proteinExistence type="predicted"/>
<evidence type="ECO:0000256" key="1">
    <source>
        <dbReference type="SAM" id="Coils"/>
    </source>
</evidence>
<sequence length="1107" mass="116054">MALRAAEVEVLVTANVDQVAKAEKTIKSTGERVEKNPLKVDADAKGAIASADRVEAAFAASFAGAAGASKSTSQQLVRDFLESERAGKMSADKIQSVLTKSYGVAEDKAKALADAVTNPMRMEIREEGAVAAAERVEKAAKKAVSEAAAGRLDLDITRAEKSVQRVQERIEGLQVRALGGLDVTADIRRAEAQLSKLERNLNGLTSAREQIEVLAVVEPAIKDIQRVEKAATRVVSRDTALRINAEVKAAENAIADIERELDYLRALRPTVQVEADVTAAEAKLDTARAVLKDLDGSRAEMLVDVNEGGAKQKLEQVADFARDAGERGGKSLTGGLDAATRGAGEKVGQVVGGDIEETLVSALAAIPVAGGIVLAGVAIGKAITGAIQDGLAVEKRTDRLEALTGIDEDSAARFARAAGEAYANVFGESIDANMNTARIATQFQLIDPDATRRDAQLVIQGLSGIADVLDEDVQPVAQAVTTLMRTGLAKTSKEAFDLLAAGARNGVDRGQDLLDTFVEYPTVLRKLGLEGPQALGLLNQALDAGARNSDVAADALKEFQIRATDGSKASSEGFKRLGFDAEEMTARIAAGGEGAREGLQQVLDKLRETEDPVTRNAAAVELFGTKAEDLGDALFAMDLSSAVDQLNGVSDSAQRMFDTLASNDATKIEQAQRSIEVAADGIKGALAAAFAEPLADGAEWIASNRGPVLQFFRDLVNGALDFGIAANTAVGDFVSGPLEQMVEGLKNARRIIAPFADTTEIDELQDAMRAFGDSTDAGNDKLEEMRSRFNDFIDPQIALQTLNDRTTDLAAALDGVTAAQDGSAEAAEALRDQTSAAVDALYAQQSAAAAAGEEQGELSERWRNGAGALAEQLQAMGLTEVQAWELIAAYAGIPESEITQITSNAPDEQSKVQALVDRVTSIPDGSTRISASTGAAMGDVGALVSEIAKVKDKTVTISAISKVGNFVSDLQNVYGKGMARGGVLEFMASGGVRGGGLTPMEPLAQMVPPSTWRVVGDRPDVPELYAPLDGSARSWALILEGLRRMPGSPPQMMAEGGIIGGTPESSGAAPSLDGVVLVLDVDGRQISGVIREQTIGAVRDIFDGRAR</sequence>
<feature type="domain" description="Phage tail tape measure protein" evidence="2">
    <location>
        <begin position="451"/>
        <end position="624"/>
    </location>
</feature>
<dbReference type="Pfam" id="PF10145">
    <property type="entry name" value="PhageMin_Tail"/>
    <property type="match status" value="1"/>
</dbReference>
<dbReference type="EMBL" id="JAQZCI010000004">
    <property type="protein sequence ID" value="MDD7963305.1"/>
    <property type="molecule type" value="Genomic_DNA"/>
</dbReference>
<reference evidence="3 4" key="1">
    <citation type="submission" date="2023-02" db="EMBL/GenBank/DDBJ databases">
        <title>Study of novel species of the Microbacterium genus.</title>
        <authorList>
            <person name="Arroyo-Herrera I."/>
            <person name="Roman-Ponce B."/>
            <person name="Vasquez-Murrieta M.S."/>
        </authorList>
    </citation>
    <scope>NUCLEOTIDE SEQUENCE [LARGE SCALE GENOMIC DNA]</scope>
    <source>
        <strain evidence="3 4">NE1TT3</strain>
    </source>
</reference>
<evidence type="ECO:0000313" key="4">
    <source>
        <dbReference type="Proteomes" id="UP001218170"/>
    </source>
</evidence>
<name>A0ABT5SLF7_9MICO</name>
<feature type="coiled-coil region" evidence="1">
    <location>
        <begin position="156"/>
        <end position="214"/>
    </location>
</feature>
<gene>
    <name evidence="3" type="ORF">PUW80_13190</name>
</gene>
<protein>
    <submittedName>
        <fullName evidence="3">Phage tail tape measure protein</fullName>
    </submittedName>
</protein>
<keyword evidence="4" id="KW-1185">Reference proteome</keyword>
<dbReference type="RefSeq" id="WP_274264883.1">
    <property type="nucleotide sequence ID" value="NZ_JAQZCI010000004.1"/>
</dbReference>
<feature type="coiled-coil region" evidence="1">
    <location>
        <begin position="240"/>
        <end position="267"/>
    </location>
</feature>
<dbReference type="Proteomes" id="UP001218170">
    <property type="component" value="Unassembled WGS sequence"/>
</dbReference>